<keyword evidence="9" id="KW-1185">Reference proteome</keyword>
<evidence type="ECO:0000313" key="8">
    <source>
        <dbReference type="EMBL" id="KAB8039574.1"/>
    </source>
</evidence>
<dbReference type="Gene3D" id="1.10.8.60">
    <property type="match status" value="1"/>
</dbReference>
<reference evidence="8 9" key="1">
    <citation type="submission" date="2019-10" db="EMBL/GenBank/DDBJ databases">
        <title>New species of Slilvanegrellaceae.</title>
        <authorList>
            <person name="Pitt A."/>
            <person name="Hahn M.W."/>
        </authorList>
    </citation>
    <scope>NUCLEOTIDE SEQUENCE [LARGE SCALE GENOMIC DNA]</scope>
    <source>
        <strain evidence="8 9">SP-Ram-0.45-NSY-1</strain>
    </source>
</reference>
<evidence type="ECO:0000313" key="9">
    <source>
        <dbReference type="Proteomes" id="UP000437748"/>
    </source>
</evidence>
<dbReference type="PROSITE" id="PS00676">
    <property type="entry name" value="SIGMA54_INTERACT_2"/>
    <property type="match status" value="1"/>
</dbReference>
<dbReference type="InterPro" id="IPR011006">
    <property type="entry name" value="CheY-like_superfamily"/>
</dbReference>
<dbReference type="Pfam" id="PF25601">
    <property type="entry name" value="AAA_lid_14"/>
    <property type="match status" value="1"/>
</dbReference>
<proteinExistence type="predicted"/>
<evidence type="ECO:0000256" key="4">
    <source>
        <dbReference type="ARBA" id="ARBA00029500"/>
    </source>
</evidence>
<organism evidence="8 9">
    <name type="scientific">Silvanigrella paludirubra</name>
    <dbReference type="NCBI Taxonomy" id="2499159"/>
    <lineage>
        <taxon>Bacteria</taxon>
        <taxon>Pseudomonadati</taxon>
        <taxon>Bdellovibrionota</taxon>
        <taxon>Oligoflexia</taxon>
        <taxon>Silvanigrellales</taxon>
        <taxon>Silvanigrellaceae</taxon>
        <taxon>Silvanigrella</taxon>
    </lineage>
</organism>
<comment type="caution">
    <text evidence="8">The sequence shown here is derived from an EMBL/GenBank/DDBJ whole genome shotgun (WGS) entry which is preliminary data.</text>
</comment>
<dbReference type="PROSITE" id="PS50110">
    <property type="entry name" value="RESPONSE_REGULATORY"/>
    <property type="match status" value="1"/>
</dbReference>
<dbReference type="SUPFAM" id="SSF46689">
    <property type="entry name" value="Homeodomain-like"/>
    <property type="match status" value="1"/>
</dbReference>
<sequence length="494" mass="56037">MIFEELSILIVDDNKDELEKYISLSQSCGLHSYGATSLDEAKQMLSANGYDILLTDIHLGEEDNSKSNKSGFDIIQFALETQPQLTVLAMSHDLDKSIFDKAFSLGASHFLRKPIYNSDEILIYIKLALQKKHSNLSNNSVEVSSNRFLKDNSFRIYKNGVIVSSKHDKFLNGVAKNKKIPLVLFGETGTGKEEFAKILHKKRVEIEGMIPFVTVNCPLLDNDLTSSLLFGHKKGAFTGANETTNGYVAAADGGILFLDEIHTLDLSTQRKLLRVLNDGSYNRVGDMRIIHSYFQLVVATTKDLDEEVESGRMLADFKYRISGAEIILDPLRERLEDIPLFVTVFFKRENIEVSEELIYEISQMCQKSLWKGNIRQLFRVLQRMLINAQLHEEELSIHHLVLPNKEPLTHRFQKQIGSTEPKPVSLPKDQIDQYILDLLQNALNNDCSLNDVIDEIEKTILIKAMNRHDSIAKSHIALGISRNAIDAKRKKYKI</sequence>
<evidence type="ECO:0000256" key="5">
    <source>
        <dbReference type="PROSITE-ProRule" id="PRU00169"/>
    </source>
</evidence>
<dbReference type="InterPro" id="IPR009057">
    <property type="entry name" value="Homeodomain-like_sf"/>
</dbReference>
<dbReference type="GO" id="GO:0003677">
    <property type="term" value="F:DNA binding"/>
    <property type="evidence" value="ECO:0007669"/>
    <property type="project" value="UniProtKB-KW"/>
</dbReference>
<dbReference type="Pfam" id="PF18024">
    <property type="entry name" value="HTH_50"/>
    <property type="match status" value="1"/>
</dbReference>
<dbReference type="Pfam" id="PF00158">
    <property type="entry name" value="Sigma54_activat"/>
    <property type="match status" value="1"/>
</dbReference>
<dbReference type="EMBL" id="WFLM01000002">
    <property type="protein sequence ID" value="KAB8039574.1"/>
    <property type="molecule type" value="Genomic_DNA"/>
</dbReference>
<evidence type="ECO:0000259" key="6">
    <source>
        <dbReference type="PROSITE" id="PS50045"/>
    </source>
</evidence>
<dbReference type="Gene3D" id="3.40.50.2300">
    <property type="match status" value="1"/>
</dbReference>
<dbReference type="InterPro" id="IPR002078">
    <property type="entry name" value="Sigma_54_int"/>
</dbReference>
<accession>A0A6N6VUP3</accession>
<dbReference type="Gene3D" id="1.10.10.60">
    <property type="entry name" value="Homeodomain-like"/>
    <property type="match status" value="1"/>
</dbReference>
<dbReference type="SMART" id="SM00448">
    <property type="entry name" value="REC"/>
    <property type="match status" value="1"/>
</dbReference>
<feature type="domain" description="Sigma-54 factor interaction" evidence="6">
    <location>
        <begin position="174"/>
        <end position="386"/>
    </location>
</feature>
<evidence type="ECO:0000259" key="7">
    <source>
        <dbReference type="PROSITE" id="PS50110"/>
    </source>
</evidence>
<dbReference type="PANTHER" id="PTHR32071:SF100">
    <property type="entry name" value="RESPONSE REGULATOR PROTEIN PILR"/>
    <property type="match status" value="1"/>
</dbReference>
<name>A0A6N6VUP3_9BACT</name>
<dbReference type="RefSeq" id="WP_153418859.1">
    <property type="nucleotide sequence ID" value="NZ_WFLM01000002.1"/>
</dbReference>
<dbReference type="InterPro" id="IPR027417">
    <property type="entry name" value="P-loop_NTPase"/>
</dbReference>
<dbReference type="CDD" id="cd00156">
    <property type="entry name" value="REC"/>
    <property type="match status" value="1"/>
</dbReference>
<keyword evidence="2" id="KW-0058">Aromatic hydrocarbons catabolism</keyword>
<keyword evidence="1" id="KW-0547">Nucleotide-binding</keyword>
<dbReference type="GO" id="GO:0006355">
    <property type="term" value="P:regulation of DNA-templated transcription"/>
    <property type="evidence" value="ECO:0007669"/>
    <property type="project" value="InterPro"/>
</dbReference>
<dbReference type="Proteomes" id="UP000437748">
    <property type="component" value="Unassembled WGS sequence"/>
</dbReference>
<dbReference type="AlphaFoldDB" id="A0A6N6VUP3"/>
<dbReference type="Gene3D" id="3.40.50.300">
    <property type="entry name" value="P-loop containing nucleotide triphosphate hydrolases"/>
    <property type="match status" value="1"/>
</dbReference>
<dbReference type="InterPro" id="IPR025662">
    <property type="entry name" value="Sigma_54_int_dom_ATP-bd_1"/>
</dbReference>
<dbReference type="GO" id="GO:0005524">
    <property type="term" value="F:ATP binding"/>
    <property type="evidence" value="ECO:0007669"/>
    <property type="project" value="UniProtKB-KW"/>
</dbReference>
<dbReference type="SUPFAM" id="SSF52172">
    <property type="entry name" value="CheY-like"/>
    <property type="match status" value="1"/>
</dbReference>
<dbReference type="OrthoDB" id="5728154at2"/>
<dbReference type="PROSITE" id="PS50045">
    <property type="entry name" value="SIGMA54_INTERACT_4"/>
    <property type="match status" value="1"/>
</dbReference>
<dbReference type="PROSITE" id="PS00675">
    <property type="entry name" value="SIGMA54_INTERACT_1"/>
    <property type="match status" value="1"/>
</dbReference>
<dbReference type="InterPro" id="IPR003593">
    <property type="entry name" value="AAA+_ATPase"/>
</dbReference>
<dbReference type="InterPro" id="IPR030828">
    <property type="entry name" value="HTH_TyrR"/>
</dbReference>
<keyword evidence="3" id="KW-0067">ATP-binding</keyword>
<dbReference type="SUPFAM" id="SSF52540">
    <property type="entry name" value="P-loop containing nucleoside triphosphate hydrolases"/>
    <property type="match status" value="1"/>
</dbReference>
<gene>
    <name evidence="8" type="ORF">GCL60_04770</name>
</gene>
<evidence type="ECO:0000256" key="1">
    <source>
        <dbReference type="ARBA" id="ARBA00022741"/>
    </source>
</evidence>
<dbReference type="InterPro" id="IPR025943">
    <property type="entry name" value="Sigma_54_int_dom_ATP-bd_2"/>
</dbReference>
<dbReference type="GO" id="GO:0000160">
    <property type="term" value="P:phosphorelay signal transduction system"/>
    <property type="evidence" value="ECO:0007669"/>
    <property type="project" value="InterPro"/>
</dbReference>
<dbReference type="InterPro" id="IPR001789">
    <property type="entry name" value="Sig_transdc_resp-reg_receiver"/>
</dbReference>
<feature type="domain" description="Response regulatory" evidence="7">
    <location>
        <begin position="7"/>
        <end position="128"/>
    </location>
</feature>
<evidence type="ECO:0000256" key="3">
    <source>
        <dbReference type="ARBA" id="ARBA00022840"/>
    </source>
</evidence>
<dbReference type="InterPro" id="IPR058031">
    <property type="entry name" value="AAA_lid_NorR"/>
</dbReference>
<dbReference type="SMART" id="SM00382">
    <property type="entry name" value="AAA"/>
    <property type="match status" value="1"/>
</dbReference>
<dbReference type="Pfam" id="PF00072">
    <property type="entry name" value="Response_reg"/>
    <property type="match status" value="1"/>
</dbReference>
<dbReference type="PANTHER" id="PTHR32071">
    <property type="entry name" value="TRANSCRIPTIONAL REGULATORY PROTEIN"/>
    <property type="match status" value="1"/>
</dbReference>
<dbReference type="CDD" id="cd00009">
    <property type="entry name" value="AAA"/>
    <property type="match status" value="1"/>
</dbReference>
<evidence type="ECO:0000256" key="2">
    <source>
        <dbReference type="ARBA" id="ARBA00022797"/>
    </source>
</evidence>
<protein>
    <recommendedName>
        <fullName evidence="4">HTH-type transcriptional regulatory protein TyrR</fullName>
    </recommendedName>
</protein>
<keyword evidence="5" id="KW-0597">Phosphoprotein</keyword>
<feature type="modified residue" description="4-aspartylphosphate" evidence="5">
    <location>
        <position position="56"/>
    </location>
</feature>